<dbReference type="PANTHER" id="PTHR40047:SF1">
    <property type="entry name" value="UPF0703 PROTEIN YCGQ"/>
    <property type="match status" value="1"/>
</dbReference>
<keyword evidence="2" id="KW-1133">Transmembrane helix</keyword>
<organism evidence="5 6">
    <name type="scientific">Paenibacillus tyrfis</name>
    <dbReference type="NCBI Taxonomy" id="1501230"/>
    <lineage>
        <taxon>Bacteria</taxon>
        <taxon>Bacillati</taxon>
        <taxon>Bacillota</taxon>
        <taxon>Bacilli</taxon>
        <taxon>Bacillales</taxon>
        <taxon>Paenibacillaceae</taxon>
        <taxon>Paenibacillus</taxon>
    </lineage>
</organism>
<feature type="domain" description="DUF1980" evidence="4">
    <location>
        <begin position="183"/>
        <end position="319"/>
    </location>
</feature>
<dbReference type="NCBIfam" id="TIGR03943">
    <property type="entry name" value="TIGR03943 family putative permease subunit"/>
    <property type="match status" value="1"/>
</dbReference>
<dbReference type="InterPro" id="IPR015402">
    <property type="entry name" value="DUF1980"/>
</dbReference>
<dbReference type="EMBL" id="JNVM01000055">
    <property type="protein sequence ID" value="KEQ21848.1"/>
    <property type="molecule type" value="Genomic_DNA"/>
</dbReference>
<dbReference type="OrthoDB" id="9770408at2"/>
<dbReference type="AlphaFoldDB" id="A0A081NTS5"/>
<reference evidence="5 6" key="1">
    <citation type="submission" date="2014-06" db="EMBL/GenBank/DDBJ databases">
        <title>Draft genome sequence of Paenibacillus sp. MSt1.</title>
        <authorList>
            <person name="Aw Y.K."/>
            <person name="Ong K.S."/>
            <person name="Gan H.M."/>
            <person name="Lee S.M."/>
        </authorList>
    </citation>
    <scope>NUCLEOTIDE SEQUENCE [LARGE SCALE GENOMIC DNA]</scope>
    <source>
        <strain evidence="5 6">MSt1</strain>
    </source>
</reference>
<evidence type="ECO:0000256" key="2">
    <source>
        <dbReference type="SAM" id="Phobius"/>
    </source>
</evidence>
<dbReference type="InterPro" id="IPR052955">
    <property type="entry name" value="UPF0703_membrane_permease"/>
</dbReference>
<evidence type="ECO:0000259" key="3">
    <source>
        <dbReference type="Pfam" id="PF09323"/>
    </source>
</evidence>
<evidence type="ECO:0000313" key="5">
    <source>
        <dbReference type="EMBL" id="KEQ21848.1"/>
    </source>
</evidence>
<feature type="transmembrane region" description="Helical" evidence="2">
    <location>
        <begin position="44"/>
        <end position="62"/>
    </location>
</feature>
<dbReference type="Pfam" id="PF21537">
    <property type="entry name" value="DUF1980_C"/>
    <property type="match status" value="1"/>
</dbReference>
<keyword evidence="2" id="KW-0812">Transmembrane</keyword>
<keyword evidence="2" id="KW-0472">Membrane</keyword>
<feature type="region of interest" description="Disordered" evidence="1">
    <location>
        <begin position="126"/>
        <end position="175"/>
    </location>
</feature>
<accession>A0A081NTS5</accession>
<sequence>MNSRVLGLHHALKTVILLGFAVYIAYLVKTDGILLYIAPRMVDYVKWSAVALYAVAAYQLYLTLRAWRGRTSAVCDCDHDHTPSRSLFKNIVVYGLFFFPLLLGFLLPDNTMGSSLAAKKGMNLSSSSSVKKDSETAAGSGAETGTGSAPAGTPAGTDTTPAAPNAQTPGTQAAAAADGELFPADKFTQQYAKYAKQLYKSDLITVKEDLFIETLTSVDLYLDRFVGKKLQLTGFVYRQEEMKSNQFVVARFSIQCCSADAAPFGVLAEYDRANTFADDSWVTVTGTIQKTKLNDNDIMVLKVEKIAKAEPAKVPYVYPNFDFGS</sequence>
<dbReference type="PANTHER" id="PTHR40047">
    <property type="entry name" value="UPF0703 PROTEIN YCGQ"/>
    <property type="match status" value="1"/>
</dbReference>
<proteinExistence type="predicted"/>
<dbReference type="RefSeq" id="WP_036693299.1">
    <property type="nucleotide sequence ID" value="NZ_JNVM01000055.1"/>
</dbReference>
<feature type="domain" description="DUF1980" evidence="3">
    <location>
        <begin position="12"/>
        <end position="123"/>
    </location>
</feature>
<evidence type="ECO:0000256" key="1">
    <source>
        <dbReference type="SAM" id="MobiDB-lite"/>
    </source>
</evidence>
<evidence type="ECO:0000259" key="4">
    <source>
        <dbReference type="Pfam" id="PF21537"/>
    </source>
</evidence>
<feature type="transmembrane region" description="Helical" evidence="2">
    <location>
        <begin position="91"/>
        <end position="108"/>
    </location>
</feature>
<evidence type="ECO:0008006" key="7">
    <source>
        <dbReference type="Google" id="ProtNLM"/>
    </source>
</evidence>
<comment type="caution">
    <text evidence="5">The sequence shown here is derived from an EMBL/GenBank/DDBJ whole genome shotgun (WGS) entry which is preliminary data.</text>
</comment>
<feature type="transmembrane region" description="Helical" evidence="2">
    <location>
        <begin position="12"/>
        <end position="38"/>
    </location>
</feature>
<protein>
    <recommendedName>
        <fullName evidence="7">TIGR03943 family protein</fullName>
    </recommendedName>
</protein>
<evidence type="ECO:0000313" key="6">
    <source>
        <dbReference type="Proteomes" id="UP000028123"/>
    </source>
</evidence>
<dbReference type="Proteomes" id="UP000028123">
    <property type="component" value="Unassembled WGS sequence"/>
</dbReference>
<dbReference type="InterPro" id="IPR048493">
    <property type="entry name" value="DUF1980_N"/>
</dbReference>
<gene>
    <name evidence="5" type="ORF">ET33_30660</name>
</gene>
<dbReference type="eggNOG" id="COG3689">
    <property type="taxonomic scope" value="Bacteria"/>
</dbReference>
<dbReference type="Pfam" id="PF09323">
    <property type="entry name" value="DUF1980"/>
    <property type="match status" value="1"/>
</dbReference>
<name>A0A081NTS5_9BACL</name>
<dbReference type="InterPro" id="IPR048447">
    <property type="entry name" value="DUF1980_C"/>
</dbReference>
<keyword evidence="6" id="KW-1185">Reference proteome</keyword>
<feature type="compositionally biased region" description="Low complexity" evidence="1">
    <location>
        <begin position="136"/>
        <end position="175"/>
    </location>
</feature>